<comment type="caution">
    <text evidence="1">The sequence shown here is derived from an EMBL/GenBank/DDBJ whole genome shotgun (WGS) entry which is preliminary data.</text>
</comment>
<accession>A0ABV2WLV6</accession>
<sequence>MGVEVAPGRRFDRGEHIAFDPRVGGHALEPRRQRIQRPVRLQEYRRRSDQLPHFPVIHLGEEVLTGGEVP</sequence>
<dbReference type="EMBL" id="JBEYBF010000004">
    <property type="protein sequence ID" value="MEU1951854.1"/>
    <property type="molecule type" value="Genomic_DNA"/>
</dbReference>
<dbReference type="Proteomes" id="UP001550628">
    <property type="component" value="Unassembled WGS sequence"/>
</dbReference>
<organism evidence="1 2">
    <name type="scientific">Nocardia rhamnosiphila</name>
    <dbReference type="NCBI Taxonomy" id="426716"/>
    <lineage>
        <taxon>Bacteria</taxon>
        <taxon>Bacillati</taxon>
        <taxon>Actinomycetota</taxon>
        <taxon>Actinomycetes</taxon>
        <taxon>Mycobacteriales</taxon>
        <taxon>Nocardiaceae</taxon>
        <taxon>Nocardia</taxon>
    </lineage>
</organism>
<keyword evidence="2" id="KW-1185">Reference proteome</keyword>
<protein>
    <submittedName>
        <fullName evidence="1">Uncharacterized protein</fullName>
    </submittedName>
</protein>
<evidence type="ECO:0000313" key="1">
    <source>
        <dbReference type="EMBL" id="MEU1951854.1"/>
    </source>
</evidence>
<reference evidence="1 2" key="1">
    <citation type="submission" date="2024-06" db="EMBL/GenBank/DDBJ databases">
        <title>The Natural Products Discovery Center: Release of the First 8490 Sequenced Strains for Exploring Actinobacteria Biosynthetic Diversity.</title>
        <authorList>
            <person name="Kalkreuter E."/>
            <person name="Kautsar S.A."/>
            <person name="Yang D."/>
            <person name="Bader C.D."/>
            <person name="Teijaro C.N."/>
            <person name="Fluegel L."/>
            <person name="Davis C.M."/>
            <person name="Simpson J.R."/>
            <person name="Lauterbach L."/>
            <person name="Steele A.D."/>
            <person name="Gui C."/>
            <person name="Meng S."/>
            <person name="Li G."/>
            <person name="Viehrig K."/>
            <person name="Ye F."/>
            <person name="Su P."/>
            <person name="Kiefer A.F."/>
            <person name="Nichols A."/>
            <person name="Cepeda A.J."/>
            <person name="Yan W."/>
            <person name="Fan B."/>
            <person name="Jiang Y."/>
            <person name="Adhikari A."/>
            <person name="Zheng C.-J."/>
            <person name="Schuster L."/>
            <person name="Cowan T.M."/>
            <person name="Smanski M.J."/>
            <person name="Chevrette M.G."/>
            <person name="De Carvalho L.P.S."/>
            <person name="Shen B."/>
        </authorList>
    </citation>
    <scope>NUCLEOTIDE SEQUENCE [LARGE SCALE GENOMIC DNA]</scope>
    <source>
        <strain evidence="1 2">NPDC019708</strain>
    </source>
</reference>
<proteinExistence type="predicted"/>
<dbReference type="RefSeq" id="WP_357114095.1">
    <property type="nucleotide sequence ID" value="NZ_JBEYBE010000001.1"/>
</dbReference>
<gene>
    <name evidence="1" type="ORF">ABZ510_08315</name>
</gene>
<evidence type="ECO:0000313" key="2">
    <source>
        <dbReference type="Proteomes" id="UP001550628"/>
    </source>
</evidence>
<name>A0ABV2WLV6_9NOCA</name>